<comment type="caution">
    <text evidence="1">The sequence shown here is derived from an EMBL/GenBank/DDBJ whole genome shotgun (WGS) entry which is preliminary data.</text>
</comment>
<evidence type="ECO:0000313" key="1">
    <source>
        <dbReference type="EMBL" id="TGX97124.1"/>
    </source>
</evidence>
<sequence length="407" mass="47826">MLMTKEILGKDIYELNRKHYDMLKKEVTDENVTWILGAGISAPAGLPNWTTLLAKMWARLSELENEMPLNHEVEEGERIFQSAKHRALQETKGYPAYHSIAEKALQGKFKDFWKGVNMLESAEYMWNYIEMLIPEGGNQREKRRLQERVLKALLRDSLQTVMEETELKNKLKNQAVGCLAKLLKKQKKGSVITYNYDDLLEFCLDKVANASSHEVQVICDCDERKTDNSQRINIHHPHGALSIKRNRFSKESEHIILTEHSYYQMEQKAYSWQNSVQAKALMDTSCAFIGFSGDDYNFRRIIKNVDCACKPRHYIFFCLNDLFHELYQEEVDKRYEEELLMSAAGGDSEVKKDEIRRELLEDKNFVYENIQLIDRLFAQYHYWRRHGIIPIWTTFDELPELIHGFYG</sequence>
<evidence type="ECO:0000313" key="2">
    <source>
        <dbReference type="Proteomes" id="UP000307720"/>
    </source>
</evidence>
<dbReference type="Proteomes" id="UP000307720">
    <property type="component" value="Unassembled WGS sequence"/>
</dbReference>
<accession>A0AC61QWI5</accession>
<reference evidence="1" key="1">
    <citation type="submission" date="2019-04" db="EMBL/GenBank/DDBJ databases">
        <title>Microbes associate with the intestines of laboratory mice.</title>
        <authorList>
            <person name="Navarre W."/>
            <person name="Wong E."/>
            <person name="Huang K."/>
            <person name="Tropini C."/>
            <person name="Ng K."/>
            <person name="Yu B."/>
        </authorList>
    </citation>
    <scope>NUCLEOTIDE SEQUENCE</scope>
    <source>
        <strain evidence="1">NM72_1-8</strain>
    </source>
</reference>
<dbReference type="EMBL" id="SRZB01000038">
    <property type="protein sequence ID" value="TGX97124.1"/>
    <property type="molecule type" value="Genomic_DNA"/>
</dbReference>
<proteinExistence type="predicted"/>
<organism evidence="1 2">
    <name type="scientific">Hominisplanchenecus murintestinalis</name>
    <dbReference type="NCBI Taxonomy" id="2941517"/>
    <lineage>
        <taxon>Bacteria</taxon>
        <taxon>Bacillati</taxon>
        <taxon>Bacillota</taxon>
        <taxon>Clostridia</taxon>
        <taxon>Lachnospirales</taxon>
        <taxon>Lachnospiraceae</taxon>
        <taxon>Hominisplanchenecus</taxon>
    </lineage>
</organism>
<protein>
    <submittedName>
        <fullName evidence="1">Uncharacterized protein</fullName>
    </submittedName>
</protein>
<name>A0AC61QWI5_9FIRM</name>
<keyword evidence="2" id="KW-1185">Reference proteome</keyword>
<gene>
    <name evidence="1" type="ORF">E5357_13745</name>
</gene>